<keyword evidence="4 7" id="KW-0067">ATP-binding</keyword>
<gene>
    <name evidence="7" type="ORF">ER308_17495</name>
</gene>
<evidence type="ECO:0000256" key="5">
    <source>
        <dbReference type="SAM" id="MobiDB-lite"/>
    </source>
</evidence>
<evidence type="ECO:0000313" key="8">
    <source>
        <dbReference type="Proteomes" id="UP000291469"/>
    </source>
</evidence>
<feature type="region of interest" description="Disordered" evidence="5">
    <location>
        <begin position="1"/>
        <end position="23"/>
    </location>
</feature>
<dbReference type="GO" id="GO:0005524">
    <property type="term" value="F:ATP binding"/>
    <property type="evidence" value="ECO:0007669"/>
    <property type="project" value="UniProtKB-KW"/>
</dbReference>
<keyword evidence="2" id="KW-0813">Transport</keyword>
<dbReference type="EMBL" id="CP036402">
    <property type="protein sequence ID" value="QBI22097.1"/>
    <property type="molecule type" value="Genomic_DNA"/>
</dbReference>
<keyword evidence="3" id="KW-0547">Nucleotide-binding</keyword>
<dbReference type="InterPro" id="IPR003439">
    <property type="entry name" value="ABC_transporter-like_ATP-bd"/>
</dbReference>
<dbReference type="SMART" id="SM00382">
    <property type="entry name" value="AAA"/>
    <property type="match status" value="1"/>
</dbReference>
<evidence type="ECO:0000256" key="3">
    <source>
        <dbReference type="ARBA" id="ARBA00022741"/>
    </source>
</evidence>
<protein>
    <submittedName>
        <fullName evidence="7">ABC transporter ATP-binding protein</fullName>
    </submittedName>
</protein>
<dbReference type="InterPro" id="IPR027417">
    <property type="entry name" value="P-loop_NTPase"/>
</dbReference>
<dbReference type="SUPFAM" id="SSF52540">
    <property type="entry name" value="P-loop containing nucleoside triphosphate hydrolases"/>
    <property type="match status" value="1"/>
</dbReference>
<keyword evidence="8" id="KW-1185">Reference proteome</keyword>
<proteinExistence type="inferred from homology"/>
<evidence type="ECO:0000256" key="1">
    <source>
        <dbReference type="ARBA" id="ARBA00005417"/>
    </source>
</evidence>
<sequence>MGGSRLPRRADGAGGDVLRRTGVHPVIPPDTTADAAGAYAPAALAFEQVTFGYQRIPVLRDVNLRIHAGEFVAIVGPNGSGKSTLVKLGLGLMRPTHGTVRLFGTPVDQVEEWWRVGYVPQRAMADAALPISVEEVVRSGLVARLGLLRRMNRAQRERVEHAIDVMGIAPLRKQAVNRLSGGQQQRVLIARALVTDPELLVLDEPTTGVDTDARRILRESLEHLITHERVAIAYISHEPEGFVGIAHRIVEMRAGRPVERSHADADIVAMAHRIDEGREAEPPPVEGGADEPR</sequence>
<dbReference type="KEGG" id="erz:ER308_17495"/>
<accession>A0A411YLP1</accession>
<dbReference type="PROSITE" id="PS50893">
    <property type="entry name" value="ABC_TRANSPORTER_2"/>
    <property type="match status" value="1"/>
</dbReference>
<evidence type="ECO:0000256" key="2">
    <source>
        <dbReference type="ARBA" id="ARBA00022448"/>
    </source>
</evidence>
<reference evidence="7 8" key="1">
    <citation type="submission" date="2019-01" db="EMBL/GenBank/DDBJ databases">
        <title>Egibacter rhizosphaerae EGI 80759T.</title>
        <authorList>
            <person name="Chen D.-D."/>
            <person name="Tian Y."/>
            <person name="Jiao J.-Y."/>
            <person name="Zhang X.-T."/>
            <person name="Zhang Y.-G."/>
            <person name="Zhang Y."/>
            <person name="Xiao M."/>
            <person name="Shu W.-S."/>
            <person name="Li W.-J."/>
        </authorList>
    </citation>
    <scope>NUCLEOTIDE SEQUENCE [LARGE SCALE GENOMIC DNA]</scope>
    <source>
        <strain evidence="7 8">EGI 80759</strain>
    </source>
</reference>
<dbReference type="AlphaFoldDB" id="A0A411YLP1"/>
<feature type="region of interest" description="Disordered" evidence="5">
    <location>
        <begin position="274"/>
        <end position="293"/>
    </location>
</feature>
<dbReference type="Proteomes" id="UP000291469">
    <property type="component" value="Chromosome"/>
</dbReference>
<dbReference type="PANTHER" id="PTHR42734:SF17">
    <property type="entry name" value="METAL TRANSPORT SYSTEM ATP-BINDING PROTEIN TM_0124-RELATED"/>
    <property type="match status" value="1"/>
</dbReference>
<dbReference type="PANTHER" id="PTHR42734">
    <property type="entry name" value="METAL TRANSPORT SYSTEM ATP-BINDING PROTEIN TM_0124-RELATED"/>
    <property type="match status" value="1"/>
</dbReference>
<dbReference type="Pfam" id="PF00005">
    <property type="entry name" value="ABC_tran"/>
    <property type="match status" value="1"/>
</dbReference>
<evidence type="ECO:0000313" key="7">
    <source>
        <dbReference type="EMBL" id="QBI22097.1"/>
    </source>
</evidence>
<dbReference type="Gene3D" id="3.40.50.300">
    <property type="entry name" value="P-loop containing nucleotide triphosphate hydrolases"/>
    <property type="match status" value="1"/>
</dbReference>
<evidence type="ECO:0000259" key="6">
    <source>
        <dbReference type="PROSITE" id="PS50893"/>
    </source>
</evidence>
<dbReference type="InterPro" id="IPR050153">
    <property type="entry name" value="Metal_Ion_Import_ABC"/>
</dbReference>
<dbReference type="InterPro" id="IPR017871">
    <property type="entry name" value="ABC_transporter-like_CS"/>
</dbReference>
<dbReference type="InterPro" id="IPR003593">
    <property type="entry name" value="AAA+_ATPase"/>
</dbReference>
<comment type="similarity">
    <text evidence="1">Belongs to the ABC transporter superfamily.</text>
</comment>
<dbReference type="GO" id="GO:0016887">
    <property type="term" value="F:ATP hydrolysis activity"/>
    <property type="evidence" value="ECO:0007669"/>
    <property type="project" value="InterPro"/>
</dbReference>
<dbReference type="CDD" id="cd03235">
    <property type="entry name" value="ABC_Metallic_Cations"/>
    <property type="match status" value="1"/>
</dbReference>
<dbReference type="OrthoDB" id="3282096at2"/>
<feature type="domain" description="ABC transporter" evidence="6">
    <location>
        <begin position="44"/>
        <end position="279"/>
    </location>
</feature>
<name>A0A411YLP1_9ACTN</name>
<evidence type="ECO:0000256" key="4">
    <source>
        <dbReference type="ARBA" id="ARBA00022840"/>
    </source>
</evidence>
<organism evidence="7 8">
    <name type="scientific">Egibacter rhizosphaerae</name>
    <dbReference type="NCBI Taxonomy" id="1670831"/>
    <lineage>
        <taxon>Bacteria</taxon>
        <taxon>Bacillati</taxon>
        <taxon>Actinomycetota</taxon>
        <taxon>Nitriliruptoria</taxon>
        <taxon>Egibacterales</taxon>
        <taxon>Egibacteraceae</taxon>
        <taxon>Egibacter</taxon>
    </lineage>
</organism>
<dbReference type="PROSITE" id="PS00211">
    <property type="entry name" value="ABC_TRANSPORTER_1"/>
    <property type="match status" value="1"/>
</dbReference>